<dbReference type="GO" id="GO:0042645">
    <property type="term" value="C:mitochondrial nucleoid"/>
    <property type="evidence" value="ECO:0007669"/>
    <property type="project" value="UniProtKB-SubCell"/>
</dbReference>
<dbReference type="InterPro" id="IPR019760">
    <property type="entry name" value="DNA-dir_DNA_pol_A_CS"/>
</dbReference>
<dbReference type="FunFam" id="3.30.420.390:FF:000002">
    <property type="entry name" value="DNA polymerase gamma, catalytic subunit"/>
    <property type="match status" value="1"/>
</dbReference>
<comment type="cofactor">
    <cofactor evidence="1">
        <name>Mg(2+)</name>
        <dbReference type="ChEBI" id="CHEBI:18420"/>
    </cofactor>
</comment>
<dbReference type="PROSITE" id="PS00447">
    <property type="entry name" value="DNA_POLYMERASE_A"/>
    <property type="match status" value="1"/>
</dbReference>
<dbReference type="GO" id="GO:0005760">
    <property type="term" value="C:gamma DNA polymerase complex"/>
    <property type="evidence" value="ECO:0007669"/>
    <property type="project" value="InterPro"/>
</dbReference>
<keyword evidence="17" id="KW-0812">Transmembrane</keyword>
<dbReference type="Pfam" id="PF02932">
    <property type="entry name" value="Neur_chan_memb"/>
    <property type="match status" value="1"/>
</dbReference>
<dbReference type="GO" id="GO:0005230">
    <property type="term" value="F:extracellular ligand-gated monoatomic ion channel activity"/>
    <property type="evidence" value="ECO:0007669"/>
    <property type="project" value="InterPro"/>
</dbReference>
<evidence type="ECO:0000256" key="5">
    <source>
        <dbReference type="ARBA" id="ARBA00012417"/>
    </source>
</evidence>
<evidence type="ECO:0000256" key="3">
    <source>
        <dbReference type="ARBA" id="ARBA00004436"/>
    </source>
</evidence>
<dbReference type="SUPFAM" id="SSF90112">
    <property type="entry name" value="Neurotransmitter-gated ion-channel transmembrane pore"/>
    <property type="match status" value="1"/>
</dbReference>
<evidence type="ECO:0000256" key="9">
    <source>
        <dbReference type="ARBA" id="ARBA00022705"/>
    </source>
</evidence>
<dbReference type="PANTHER" id="PTHR10267">
    <property type="entry name" value="DNA POLYMERASE SUBUNIT GAMMA-1"/>
    <property type="match status" value="1"/>
</dbReference>
<dbReference type="InterPro" id="IPR036719">
    <property type="entry name" value="Neuro-gated_channel_TM_sf"/>
</dbReference>
<dbReference type="InterPro" id="IPR002297">
    <property type="entry name" value="DNA-dir_DNA_pol_A_mt"/>
</dbReference>
<evidence type="ECO:0000259" key="18">
    <source>
        <dbReference type="SMART" id="SM00482"/>
    </source>
</evidence>
<dbReference type="PANTHER" id="PTHR10267:SF0">
    <property type="entry name" value="DNA POLYMERASE SUBUNIT GAMMA-1"/>
    <property type="match status" value="1"/>
</dbReference>
<dbReference type="InterPro" id="IPR041336">
    <property type="entry name" value="DNApol_Exo"/>
</dbReference>
<proteinExistence type="evidence at transcript level"/>
<evidence type="ECO:0000256" key="11">
    <source>
        <dbReference type="ARBA" id="ARBA00022932"/>
    </source>
</evidence>
<dbReference type="FunFam" id="1.10.150.20:FF:000024">
    <property type="entry name" value="DNA polymerase gamma, catalytic subunit"/>
    <property type="match status" value="1"/>
</dbReference>
<dbReference type="InterPro" id="IPR001098">
    <property type="entry name" value="DNA-dir_DNA_pol_A_palm_dom"/>
</dbReference>
<evidence type="ECO:0000256" key="4">
    <source>
        <dbReference type="ARBA" id="ARBA00007705"/>
    </source>
</evidence>
<dbReference type="GO" id="GO:0006264">
    <property type="term" value="P:mitochondrial DNA replication"/>
    <property type="evidence" value="ECO:0007669"/>
    <property type="project" value="InterPro"/>
</dbReference>
<comment type="subcellular location">
    <subcellularLocation>
        <location evidence="2">Membrane</location>
        <topology evidence="2">Multi-pass membrane protein</topology>
    </subcellularLocation>
    <subcellularLocation>
        <location evidence="3">Mitochondrion matrix</location>
        <location evidence="3">Mitochondrion nucleoid</location>
    </subcellularLocation>
</comment>
<dbReference type="InterPro" id="IPR036734">
    <property type="entry name" value="Neur_chan_lig-bd_sf"/>
</dbReference>
<dbReference type="SUPFAM" id="SSF53098">
    <property type="entry name" value="Ribonuclease H-like"/>
    <property type="match status" value="1"/>
</dbReference>
<sequence>MFHEILQLDLRRIAREWDLIDLVVERNVVFYSCCEEPYPDITFHIVLRRRPLFYVFNLILPCVLITGIALMSFYMPSDSGEKVTLGITTLLSMTVFLMEFQQNNQFEMNERFNVDTVGDSLKNESNGSLPHRLVVVFVAAAWFYLRESSFGANAGLINNAPSNIGPVDNFERQFLRVLNKVYQHIERSEARLADQDRKDVIKLEWQQVALVIDRSIHRQIFEKENTNSVSKETLLKIEQHLSTHHLYGKSASILPDIDFKLPTLLGKNIAEHFEKIAEKQCGGYRDKLLDLTSHCIPDIPQVWNFTPGWTRYNQNGETSLVDFPEEDAYVFDVEVCVKEGHLPTLATAVSKNYWYSWCSNQLFTENKVQSSILKNMESIYELKDLINLESKKEQDRLHHKDQKERIVIGHNVSYDRSRIKEQYFIEGTKVRFLDTMALHIAISGITSFQRNMLLASKSGASVDRAQKNPQYWSGKSRKTEEILEWQNVSSFNGLNDVYKLYCGGLGLDKEKRNVFVTGSLTEIKDDFQQLVTYCARDCQATYRILCVLLPEYQKRFPHPVTLAGMLEMSTAYLPVNRNWQRYLQDSEDTYRDLENELTQSLKREADRATYMMTDKSYERDPWLWDLDWSTKPLKVKKKPTSKKKKCASVITSIGNGEPIDKINDEEEDSEILELKKLRCQFQELFDTKQQLFKRNSFLPGYPNWYTSLCDRLQDGLIGPSEVSTSAQVVPKLLKLTWDGYPLFYSRELGWGYLVPGRPLKLSQHHENVCETPFPLKDALARFPPRSADQSVLSQGIITAEEAMLMLNQMTDLTADPVDLAMQWQATRSRLNNNVDPTDLHSSADKSQKKHTYYLTSDRPAWHVGIGPYDVGVVGCWFFRLPHKSGIDNNVGNPLAKDYLNKIEDGTLKATSSSIAEHILKLNRNIIYWRNARDRIMSQMVVWLKQSQMSRNVTKSDHFDPLNIYGAILPQIVTSGTLTRRAVESTWLTASNAYKDRIGSELKAMVQCPPGFSFVGADVDSQELWIASIIGDSYFAGQHGATAFGWMTLQGKKSDGTDMHSRTAAAVEITRDQAKILNYGRIYGAGERFAKTLLMQFNHRLTEKEATEKARKMYSMTKGNSVFKLSHCGRQLASALGNSNELATPEQLNEMRKSARKDSSLKRLANLPTDELVERRMWDGGTESHMFNKLEEIAQSESPQTPVLHCRISRALEPRNVGNEFMTSRVNWVVQSSAVDYLHLMIVAMRYLVDVYKIEGRFSISIHDEVRYMIKEEDKFRAALALQVANLWTRCMFSYQMNLNDLPQAVAFFSSVDIDTVLRKETNMDCQTPSNPYGLKQGYGIDFGCSYDIYQILEKTGGSLDSVVKNCNKESGNKP</sequence>
<gene>
    <name evidence="19" type="primary">EOG090X00SQ</name>
</gene>
<keyword evidence="11" id="KW-0239">DNA-directed DNA polymerase</keyword>
<dbReference type="GO" id="GO:0003677">
    <property type="term" value="F:DNA binding"/>
    <property type="evidence" value="ECO:0007669"/>
    <property type="project" value="UniProtKB-KW"/>
</dbReference>
<evidence type="ECO:0000256" key="13">
    <source>
        <dbReference type="ARBA" id="ARBA00023128"/>
    </source>
</evidence>
<dbReference type="InterPro" id="IPR012337">
    <property type="entry name" value="RNaseH-like_sf"/>
</dbReference>
<feature type="transmembrane region" description="Helical" evidence="17">
    <location>
        <begin position="52"/>
        <end position="71"/>
    </location>
</feature>
<dbReference type="CDD" id="cd19051">
    <property type="entry name" value="LGIC_TM_cation"/>
    <property type="match status" value="1"/>
</dbReference>
<keyword evidence="10" id="KW-0460">Magnesium</keyword>
<organism evidence="19">
    <name type="scientific">Daphnia longispina</name>
    <dbReference type="NCBI Taxonomy" id="42846"/>
    <lineage>
        <taxon>Eukaryota</taxon>
        <taxon>Metazoa</taxon>
        <taxon>Ecdysozoa</taxon>
        <taxon>Arthropoda</taxon>
        <taxon>Crustacea</taxon>
        <taxon>Branchiopoda</taxon>
        <taxon>Diplostraca</taxon>
        <taxon>Cladocera</taxon>
        <taxon>Anomopoda</taxon>
        <taxon>Daphniidae</taxon>
        <taxon>Daphnia</taxon>
    </lineage>
</organism>
<dbReference type="Gene3D" id="1.10.150.20">
    <property type="entry name" value="5' to 3' exonuclease, C-terminal subdomain"/>
    <property type="match status" value="1"/>
</dbReference>
<evidence type="ECO:0000256" key="1">
    <source>
        <dbReference type="ARBA" id="ARBA00001946"/>
    </source>
</evidence>
<dbReference type="InterPro" id="IPR047580">
    <property type="entry name" value="POLG_palm_dom"/>
</dbReference>
<dbReference type="EC" id="2.7.7.7" evidence="5"/>
<dbReference type="SUPFAM" id="SSF56672">
    <property type="entry name" value="DNA/RNA polymerases"/>
    <property type="match status" value="1"/>
</dbReference>
<evidence type="ECO:0000256" key="15">
    <source>
        <dbReference type="ARBA" id="ARBA00031966"/>
    </source>
</evidence>
<dbReference type="CDD" id="cd08641">
    <property type="entry name" value="DNA_pol_gammaA"/>
    <property type="match status" value="1"/>
</dbReference>
<name>A0A4Y7M9B1_9CRUS</name>
<protein>
    <recommendedName>
        <fullName evidence="6">DNA polymerase subunit gamma-1</fullName>
        <ecNumber evidence="5">2.7.7.7</ecNumber>
    </recommendedName>
    <alternativeName>
        <fullName evidence="15">Mitochondrial DNA polymerase catalytic subunit</fullName>
    </alternativeName>
</protein>
<feature type="domain" description="DNA-directed DNA polymerase family A palm" evidence="18">
    <location>
        <begin position="998"/>
        <end position="1273"/>
    </location>
</feature>
<keyword evidence="7" id="KW-0808">Transferase</keyword>
<dbReference type="InterPro" id="IPR038050">
    <property type="entry name" value="Neuro_actylchol_rec"/>
</dbReference>
<evidence type="ECO:0000256" key="17">
    <source>
        <dbReference type="SAM" id="Phobius"/>
    </source>
</evidence>
<dbReference type="GO" id="GO:0016020">
    <property type="term" value="C:membrane"/>
    <property type="evidence" value="ECO:0007669"/>
    <property type="project" value="UniProtKB-SubCell"/>
</dbReference>
<feature type="coiled-coil region" evidence="16">
    <location>
        <begin position="576"/>
        <end position="603"/>
    </location>
</feature>
<accession>A0A4Y7M9B1</accession>
<dbReference type="Pfam" id="PF18136">
    <property type="entry name" value="DNApol_Exo"/>
    <property type="match status" value="1"/>
</dbReference>
<evidence type="ECO:0000256" key="12">
    <source>
        <dbReference type="ARBA" id="ARBA00023125"/>
    </source>
</evidence>
<keyword evidence="8" id="KW-0548">Nucleotidyltransferase</keyword>
<dbReference type="InterPro" id="IPR043502">
    <property type="entry name" value="DNA/RNA_pol_sf"/>
</dbReference>
<keyword evidence="16" id="KW-0175">Coiled coil</keyword>
<reference evidence="19" key="1">
    <citation type="submission" date="2018-08" db="EMBL/GenBank/DDBJ databases">
        <authorList>
            <person name="Cornetti L."/>
        </authorList>
    </citation>
    <scope>NUCLEOTIDE SEQUENCE</scope>
    <source>
        <strain evidence="19">FI-G-95-1_INB4-1</strain>
    </source>
</reference>
<dbReference type="Gene3D" id="2.70.170.10">
    <property type="entry name" value="Neurotransmitter-gated ion-channel ligand-binding domain"/>
    <property type="match status" value="1"/>
</dbReference>
<keyword evidence="17" id="KW-1133">Transmembrane helix</keyword>
<keyword evidence="12" id="KW-0238">DNA-binding</keyword>
<dbReference type="SMART" id="SM00482">
    <property type="entry name" value="POLAc"/>
    <property type="match status" value="1"/>
</dbReference>
<comment type="similarity">
    <text evidence="4">Belongs to the DNA polymerase type-A family.</text>
</comment>
<dbReference type="InterPro" id="IPR006029">
    <property type="entry name" value="Neurotrans-gated_channel_TM"/>
</dbReference>
<evidence type="ECO:0000256" key="10">
    <source>
        <dbReference type="ARBA" id="ARBA00022842"/>
    </source>
</evidence>
<evidence type="ECO:0000313" key="19">
    <source>
        <dbReference type="EMBL" id="SVE76215.1"/>
    </source>
</evidence>
<dbReference type="SUPFAM" id="SSF63712">
    <property type="entry name" value="Nicotinic receptor ligand binding domain-like"/>
    <property type="match status" value="1"/>
</dbReference>
<evidence type="ECO:0000256" key="16">
    <source>
        <dbReference type="SAM" id="Coils"/>
    </source>
</evidence>
<dbReference type="GO" id="GO:0003887">
    <property type="term" value="F:DNA-directed DNA polymerase activity"/>
    <property type="evidence" value="ECO:0007669"/>
    <property type="project" value="UniProtKB-KW"/>
</dbReference>
<evidence type="ECO:0000256" key="8">
    <source>
        <dbReference type="ARBA" id="ARBA00022695"/>
    </source>
</evidence>
<dbReference type="Gene3D" id="3.30.420.390">
    <property type="match status" value="1"/>
</dbReference>
<dbReference type="GO" id="GO:0008408">
    <property type="term" value="F:3'-5' exonuclease activity"/>
    <property type="evidence" value="ECO:0007669"/>
    <property type="project" value="TreeGrafter"/>
</dbReference>
<evidence type="ECO:0000256" key="14">
    <source>
        <dbReference type="ARBA" id="ARBA00023271"/>
    </source>
</evidence>
<dbReference type="EMBL" id="LR006596">
    <property type="protein sequence ID" value="SVE76215.1"/>
    <property type="molecule type" value="mRNA"/>
</dbReference>
<keyword evidence="14" id="KW-1135">Mitochondrion nucleoid</keyword>
<keyword evidence="13" id="KW-0496">Mitochondrion</keyword>
<evidence type="ECO:0000256" key="6">
    <source>
        <dbReference type="ARBA" id="ARBA00015350"/>
    </source>
</evidence>
<evidence type="ECO:0000256" key="7">
    <source>
        <dbReference type="ARBA" id="ARBA00022679"/>
    </source>
</evidence>
<evidence type="ECO:0000256" key="2">
    <source>
        <dbReference type="ARBA" id="ARBA00004141"/>
    </source>
</evidence>
<dbReference type="PRINTS" id="PR00867">
    <property type="entry name" value="DNAPOLG"/>
</dbReference>
<keyword evidence="17" id="KW-0472">Membrane</keyword>
<keyword evidence="9" id="KW-0235">DNA replication</keyword>
<dbReference type="Gene3D" id="1.20.58.390">
    <property type="entry name" value="Neurotransmitter-gated ion-channel transmembrane domain"/>
    <property type="match status" value="1"/>
</dbReference>